<dbReference type="Pfam" id="PF00001">
    <property type="entry name" value="7tm_1"/>
    <property type="match status" value="1"/>
</dbReference>
<accession>A0A815J4W2</accession>
<evidence type="ECO:0000256" key="1">
    <source>
        <dbReference type="ARBA" id="ARBA00004370"/>
    </source>
</evidence>
<proteinExistence type="predicted"/>
<feature type="transmembrane region" description="Helical" evidence="5">
    <location>
        <begin position="99"/>
        <end position="117"/>
    </location>
</feature>
<organism evidence="7 9">
    <name type="scientific">Didymodactylos carnosus</name>
    <dbReference type="NCBI Taxonomy" id="1234261"/>
    <lineage>
        <taxon>Eukaryota</taxon>
        <taxon>Metazoa</taxon>
        <taxon>Spiralia</taxon>
        <taxon>Gnathifera</taxon>
        <taxon>Rotifera</taxon>
        <taxon>Eurotatoria</taxon>
        <taxon>Bdelloidea</taxon>
        <taxon>Philodinida</taxon>
        <taxon>Philodinidae</taxon>
        <taxon>Didymodactylos</taxon>
    </lineage>
</organism>
<dbReference type="AlphaFoldDB" id="A0A815J4W2"/>
<dbReference type="Proteomes" id="UP000681722">
    <property type="component" value="Unassembled WGS sequence"/>
</dbReference>
<keyword evidence="9" id="KW-1185">Reference proteome</keyword>
<dbReference type="EMBL" id="CAJNOQ010016105">
    <property type="protein sequence ID" value="CAF1374604.1"/>
    <property type="molecule type" value="Genomic_DNA"/>
</dbReference>
<comment type="caution">
    <text evidence="7">The sequence shown here is derived from an EMBL/GenBank/DDBJ whole genome shotgun (WGS) entry which is preliminary data.</text>
</comment>
<dbReference type="SUPFAM" id="SSF81321">
    <property type="entry name" value="Family A G protein-coupled receptor-like"/>
    <property type="match status" value="1"/>
</dbReference>
<protein>
    <recommendedName>
        <fullName evidence="6">G-protein coupled receptors family 1 profile domain-containing protein</fullName>
    </recommendedName>
</protein>
<name>A0A815J4W2_9BILA</name>
<dbReference type="InterPro" id="IPR017452">
    <property type="entry name" value="GPCR_Rhodpsn_7TM"/>
</dbReference>
<evidence type="ECO:0000256" key="3">
    <source>
        <dbReference type="ARBA" id="ARBA00022989"/>
    </source>
</evidence>
<keyword evidence="2 5" id="KW-0812">Transmembrane</keyword>
<dbReference type="PANTHER" id="PTHR46641:SF18">
    <property type="entry name" value="G-PROTEIN COUPLED RECEPTORS FAMILY 1 PROFILE DOMAIN-CONTAINING PROTEIN"/>
    <property type="match status" value="1"/>
</dbReference>
<feature type="transmembrane region" description="Helical" evidence="5">
    <location>
        <begin position="24"/>
        <end position="45"/>
    </location>
</feature>
<dbReference type="Proteomes" id="UP000663829">
    <property type="component" value="Unassembled WGS sequence"/>
</dbReference>
<comment type="subcellular location">
    <subcellularLocation>
        <location evidence="1">Membrane</location>
    </subcellularLocation>
</comment>
<keyword evidence="3 5" id="KW-1133">Transmembrane helix</keyword>
<reference evidence="7" key="1">
    <citation type="submission" date="2021-02" db="EMBL/GenBank/DDBJ databases">
        <authorList>
            <person name="Nowell W R."/>
        </authorList>
    </citation>
    <scope>NUCLEOTIDE SEQUENCE</scope>
</reference>
<dbReference type="PROSITE" id="PS50262">
    <property type="entry name" value="G_PROTEIN_RECEP_F1_2"/>
    <property type="match status" value="1"/>
</dbReference>
<feature type="domain" description="G-protein coupled receptors family 1 profile" evidence="6">
    <location>
        <begin position="37"/>
        <end position="297"/>
    </location>
</feature>
<dbReference type="GO" id="GO:0004930">
    <property type="term" value="F:G protein-coupled receptor activity"/>
    <property type="evidence" value="ECO:0007669"/>
    <property type="project" value="InterPro"/>
</dbReference>
<dbReference type="InterPro" id="IPR000276">
    <property type="entry name" value="GPCR_Rhodpsn"/>
</dbReference>
<dbReference type="Gene3D" id="1.20.1070.10">
    <property type="entry name" value="Rhodopsin 7-helix transmembrane proteins"/>
    <property type="match status" value="1"/>
</dbReference>
<feature type="transmembrane region" description="Helical" evidence="5">
    <location>
        <begin position="170"/>
        <end position="201"/>
    </location>
</feature>
<dbReference type="OrthoDB" id="10009810at2759"/>
<dbReference type="InterPro" id="IPR052954">
    <property type="entry name" value="GPCR-Ligand_Int"/>
</dbReference>
<evidence type="ECO:0000256" key="2">
    <source>
        <dbReference type="ARBA" id="ARBA00022692"/>
    </source>
</evidence>
<dbReference type="EMBL" id="CAJOBC010077716">
    <property type="protein sequence ID" value="CAF4264035.1"/>
    <property type="molecule type" value="Genomic_DNA"/>
</dbReference>
<gene>
    <name evidence="7" type="ORF">GPM918_LOCUS32026</name>
    <name evidence="8" type="ORF">SRO942_LOCUS32684</name>
</gene>
<dbReference type="GO" id="GO:0016020">
    <property type="term" value="C:membrane"/>
    <property type="evidence" value="ECO:0007669"/>
    <property type="project" value="UniProtKB-SubCell"/>
</dbReference>
<sequence length="353" mass="41281">MSANSSAAVELISTLNYIQEQVNIYTSILFYIFGVIGSVFNSIIFSQKQSRKSSCSMYFLASSITNILTLHMAFIPRFYSFINIDPSTYSLLFCKLKFYVFHSLIMLSRYYIVLACIDRYALCSIHVRYRQFSRSKVAYHLIPVTGLVWFIIPIHIILFQTIEHNRCIQIGFYTLFFSIYAVIFAAILPPLFMILFTLLILNNLKQTRKRIQPATTRTTGTNYLHIKQRDYQLIRMLWLQVIIYICSTLLYPPVTLYEAITDNVEKSNTIVAIEAFITELATGTLVYINVTFPFYIYLFISKTFRKEFKQIIIKYCLKFLFKNHFNHLITIASTPRIHDGMSLHLKQKTKSIR</sequence>
<feature type="transmembrane region" description="Helical" evidence="5">
    <location>
        <begin position="137"/>
        <end position="158"/>
    </location>
</feature>
<evidence type="ECO:0000256" key="4">
    <source>
        <dbReference type="ARBA" id="ARBA00023136"/>
    </source>
</evidence>
<keyword evidence="4 5" id="KW-0472">Membrane</keyword>
<evidence type="ECO:0000313" key="7">
    <source>
        <dbReference type="EMBL" id="CAF1374604.1"/>
    </source>
</evidence>
<dbReference type="PANTHER" id="PTHR46641">
    <property type="entry name" value="FMRFAMIDE RECEPTOR-RELATED"/>
    <property type="match status" value="1"/>
</dbReference>
<evidence type="ECO:0000256" key="5">
    <source>
        <dbReference type="SAM" id="Phobius"/>
    </source>
</evidence>
<evidence type="ECO:0000313" key="9">
    <source>
        <dbReference type="Proteomes" id="UP000663829"/>
    </source>
</evidence>
<feature type="transmembrane region" description="Helical" evidence="5">
    <location>
        <begin position="237"/>
        <end position="260"/>
    </location>
</feature>
<feature type="transmembrane region" description="Helical" evidence="5">
    <location>
        <begin position="280"/>
        <end position="300"/>
    </location>
</feature>
<evidence type="ECO:0000259" key="6">
    <source>
        <dbReference type="PROSITE" id="PS50262"/>
    </source>
</evidence>
<evidence type="ECO:0000313" key="8">
    <source>
        <dbReference type="EMBL" id="CAF4264035.1"/>
    </source>
</evidence>
<feature type="transmembrane region" description="Helical" evidence="5">
    <location>
        <begin position="57"/>
        <end position="79"/>
    </location>
</feature>